<dbReference type="SUPFAM" id="SSF53067">
    <property type="entry name" value="Actin-like ATPase domain"/>
    <property type="match status" value="2"/>
</dbReference>
<dbReference type="NCBIfam" id="NF003520">
    <property type="entry name" value="PRK05183.1"/>
    <property type="match status" value="1"/>
</dbReference>
<dbReference type="InterPro" id="IPR029048">
    <property type="entry name" value="HSP70_C_sf"/>
</dbReference>
<dbReference type="Proteomes" id="UP000218785">
    <property type="component" value="Chromosome"/>
</dbReference>
<evidence type="ECO:0000256" key="9">
    <source>
        <dbReference type="RuleBase" id="RU003322"/>
    </source>
</evidence>
<protein>
    <recommendedName>
        <fullName evidence="8">Chaperone protein DnaK</fullName>
    </recommendedName>
    <alternativeName>
        <fullName evidence="8">HSP70</fullName>
    </alternativeName>
    <alternativeName>
        <fullName evidence="8">Heat shock 70 kDa protein</fullName>
    </alternativeName>
    <alternativeName>
        <fullName evidence="8">Heat shock protein 70</fullName>
    </alternativeName>
</protein>
<evidence type="ECO:0000256" key="10">
    <source>
        <dbReference type="SAM" id="Coils"/>
    </source>
</evidence>
<dbReference type="PROSITE" id="PS00297">
    <property type="entry name" value="HSP70_1"/>
    <property type="match status" value="1"/>
</dbReference>
<keyword evidence="4 8" id="KW-0547">Nucleotide-binding</keyword>
<keyword evidence="13" id="KW-1185">Reference proteome</keyword>
<evidence type="ECO:0000256" key="6">
    <source>
        <dbReference type="ARBA" id="ARBA00023016"/>
    </source>
</evidence>
<feature type="coiled-coil region" evidence="10">
    <location>
        <begin position="246"/>
        <end position="273"/>
    </location>
</feature>
<dbReference type="InterPro" id="IPR029047">
    <property type="entry name" value="HSP70_peptide-bd_sf"/>
</dbReference>
<feature type="modified residue" description="Phosphothreonine; by autocatalysis" evidence="8">
    <location>
        <position position="197"/>
    </location>
</feature>
<dbReference type="FunFam" id="2.60.34.10:FF:000014">
    <property type="entry name" value="Chaperone protein DnaK HSP70"/>
    <property type="match status" value="1"/>
</dbReference>
<dbReference type="InterPro" id="IPR018181">
    <property type="entry name" value="Heat_shock_70_CS"/>
</dbReference>
<gene>
    <name evidence="8" type="primary">dnaK</name>
    <name evidence="12" type="ORF">NIES37_63120</name>
</gene>
<sequence length="636" mass="68039">MAKVVGIDLGTTNSCVAVMEGGKPTVIANAEGFRTTPSVVAFAKNGDNLVGQIAKRQAVMNPENTFYSVKRFIGRRFDEVTNEATEVSYKVLSSSGNVKLDSPGAGKQFAPEEISAKVLRKLVEDASKYLGETVTQAVITVPAYFNDSQRQATKDAGKIAGIEVLRIINEPTAASLAYGFDKKSNETILVFDLGGGTFDVSVLEVGDGVFEVLATSGDTHLGGDDFDKKIVDFLAEQFKKDEGIDLRKDRQALQRLTEAAEKAKIELSSVTQAEINLPFITATQDGPKHLDTTLTRAKFEELCSDLIDRSRIPVENALRDAKLTKDNIDEVVLVGGSTRIPAVQELVKRLLGKDPNQTVNPDEVVAVGAAIQAGVLAGDVTGILLLDVTPLSLGVETLGGVMTKIIPRNTTIPTKKSEVFSTAVDGQSNVEIHVLQGEREFANDNKSLGTFRLDGIPSAPRGVPQIEVIFDIDANGILNVTAKDKGTGKEQSISITGASTLDKSDVDRMVREAEQNASSDKERREKIERKNQADSLAYQAEKQLQELGDKVPEADKTKVEGLVKELREAVAKEDDEQIKKLTPELQQALFAVGSNIYQQAGGGAAPGGPSPSDGGPTPPPSGSGDDVIDADFTESK</sequence>
<dbReference type="GO" id="GO:0005524">
    <property type="term" value="F:ATP binding"/>
    <property type="evidence" value="ECO:0007669"/>
    <property type="project" value="UniProtKB-UniRule"/>
</dbReference>
<dbReference type="RefSeq" id="WP_096582427.1">
    <property type="nucleotide sequence ID" value="NZ_CAWNJS010000001.1"/>
</dbReference>
<dbReference type="PROSITE" id="PS00329">
    <property type="entry name" value="HSP70_2"/>
    <property type="match status" value="1"/>
</dbReference>
<dbReference type="NCBIfam" id="NF001413">
    <property type="entry name" value="PRK00290.1"/>
    <property type="match status" value="1"/>
</dbReference>
<dbReference type="NCBIfam" id="TIGR02350">
    <property type="entry name" value="prok_dnaK"/>
    <property type="match status" value="1"/>
</dbReference>
<keyword evidence="3 8" id="KW-0597">Phosphoprotein</keyword>
<dbReference type="PROSITE" id="PS01036">
    <property type="entry name" value="HSP70_3"/>
    <property type="match status" value="1"/>
</dbReference>
<dbReference type="HAMAP" id="MF_00332">
    <property type="entry name" value="DnaK"/>
    <property type="match status" value="1"/>
</dbReference>
<dbReference type="Gene3D" id="3.90.640.10">
    <property type="entry name" value="Actin, Chain A, domain 4"/>
    <property type="match status" value="1"/>
</dbReference>
<dbReference type="PRINTS" id="PR00301">
    <property type="entry name" value="HEATSHOCK70"/>
</dbReference>
<dbReference type="CDD" id="cd10234">
    <property type="entry name" value="ASKHA_NBD_HSP70_DnaK-like"/>
    <property type="match status" value="1"/>
</dbReference>
<evidence type="ECO:0000256" key="1">
    <source>
        <dbReference type="ARBA" id="ARBA00002290"/>
    </source>
</evidence>
<dbReference type="SUPFAM" id="SSF100920">
    <property type="entry name" value="Heat shock protein 70kD (HSP70), peptide-binding domain"/>
    <property type="match status" value="1"/>
</dbReference>
<dbReference type="KEGG" id="ttq:NIES37_63120"/>
<keyword evidence="5 8" id="KW-0067">ATP-binding</keyword>
<dbReference type="FunFam" id="1.20.1270.10:FF:000001">
    <property type="entry name" value="Molecular chaperone DnaK"/>
    <property type="match status" value="1"/>
</dbReference>
<accession>A0A1Z4N9C4</accession>
<dbReference type="AlphaFoldDB" id="A0A1Z4N9C4"/>
<dbReference type="Pfam" id="PF00012">
    <property type="entry name" value="HSP70"/>
    <property type="match status" value="1"/>
</dbReference>
<feature type="region of interest" description="Disordered" evidence="11">
    <location>
        <begin position="512"/>
        <end position="534"/>
    </location>
</feature>
<dbReference type="Gene3D" id="1.20.1270.10">
    <property type="match status" value="1"/>
</dbReference>
<name>A0A1Z4N9C4_9CYAN</name>
<dbReference type="InterPro" id="IPR043129">
    <property type="entry name" value="ATPase_NBD"/>
</dbReference>
<feature type="region of interest" description="Disordered" evidence="11">
    <location>
        <begin position="598"/>
        <end position="636"/>
    </location>
</feature>
<dbReference type="Gene3D" id="3.30.420.40">
    <property type="match status" value="2"/>
</dbReference>
<proteinExistence type="evidence at transcript level"/>
<evidence type="ECO:0000256" key="8">
    <source>
        <dbReference type="HAMAP-Rule" id="MF_00332"/>
    </source>
</evidence>
<keyword evidence="6 8" id="KW-0346">Stress response</keyword>
<dbReference type="Gene3D" id="2.60.34.10">
    <property type="entry name" value="Substrate Binding Domain Of DNAk, Chain A, domain 1"/>
    <property type="match status" value="1"/>
</dbReference>
<evidence type="ECO:0000256" key="11">
    <source>
        <dbReference type="SAM" id="MobiDB-lite"/>
    </source>
</evidence>
<keyword evidence="7 8" id="KW-0143">Chaperone</keyword>
<evidence type="ECO:0000256" key="2">
    <source>
        <dbReference type="ARBA" id="ARBA00007381"/>
    </source>
</evidence>
<dbReference type="PANTHER" id="PTHR19375">
    <property type="entry name" value="HEAT SHOCK PROTEIN 70KDA"/>
    <property type="match status" value="1"/>
</dbReference>
<feature type="compositionally biased region" description="Basic and acidic residues" evidence="11">
    <location>
        <begin position="512"/>
        <end position="532"/>
    </location>
</feature>
<keyword evidence="10" id="KW-0175">Coiled coil</keyword>
<comment type="similarity">
    <text evidence="2 8 9">Belongs to the heat shock protein 70 family.</text>
</comment>
<dbReference type="FunFam" id="3.90.640.10:FF:000003">
    <property type="entry name" value="Molecular chaperone DnaK"/>
    <property type="match status" value="1"/>
</dbReference>
<evidence type="ECO:0000256" key="3">
    <source>
        <dbReference type="ARBA" id="ARBA00022553"/>
    </source>
</evidence>
<dbReference type="GO" id="GO:0051082">
    <property type="term" value="F:unfolded protein binding"/>
    <property type="evidence" value="ECO:0007669"/>
    <property type="project" value="InterPro"/>
</dbReference>
<reference evidence="12 13" key="1">
    <citation type="submission" date="2017-06" db="EMBL/GenBank/DDBJ databases">
        <title>Genome sequencing of cyanobaciteial culture collection at National Institute for Environmental Studies (NIES).</title>
        <authorList>
            <person name="Hirose Y."/>
            <person name="Shimura Y."/>
            <person name="Fujisawa T."/>
            <person name="Nakamura Y."/>
            <person name="Kawachi M."/>
        </authorList>
    </citation>
    <scope>NUCLEOTIDE SEQUENCE [LARGE SCALE GENOMIC DNA]</scope>
    <source>
        <strain evidence="12 13">NIES-37</strain>
    </source>
</reference>
<dbReference type="InterPro" id="IPR012725">
    <property type="entry name" value="Chaperone_DnaK"/>
</dbReference>
<dbReference type="EMBL" id="AP018248">
    <property type="protein sequence ID" value="BAZ02300.1"/>
    <property type="molecule type" value="Genomic_DNA"/>
</dbReference>
<dbReference type="FunFam" id="3.30.420.40:FF:000004">
    <property type="entry name" value="Molecular chaperone DnaK"/>
    <property type="match status" value="1"/>
</dbReference>
<evidence type="ECO:0000313" key="12">
    <source>
        <dbReference type="EMBL" id="BAZ02300.1"/>
    </source>
</evidence>
<evidence type="ECO:0000313" key="13">
    <source>
        <dbReference type="Proteomes" id="UP000218785"/>
    </source>
</evidence>
<evidence type="ECO:0000256" key="7">
    <source>
        <dbReference type="ARBA" id="ARBA00023186"/>
    </source>
</evidence>
<dbReference type="SUPFAM" id="SSF100934">
    <property type="entry name" value="Heat shock protein 70kD (HSP70), C-terminal subdomain"/>
    <property type="match status" value="1"/>
</dbReference>
<evidence type="ECO:0000256" key="4">
    <source>
        <dbReference type="ARBA" id="ARBA00022741"/>
    </source>
</evidence>
<dbReference type="GO" id="GO:0140662">
    <property type="term" value="F:ATP-dependent protein folding chaperone"/>
    <property type="evidence" value="ECO:0007669"/>
    <property type="project" value="InterPro"/>
</dbReference>
<comment type="function">
    <text evidence="1 8">Acts as a chaperone.</text>
</comment>
<feature type="compositionally biased region" description="Acidic residues" evidence="11">
    <location>
        <begin position="626"/>
        <end position="636"/>
    </location>
</feature>
<evidence type="ECO:0000256" key="5">
    <source>
        <dbReference type="ARBA" id="ARBA00022840"/>
    </source>
</evidence>
<dbReference type="InterPro" id="IPR013126">
    <property type="entry name" value="Hsp_70_fam"/>
</dbReference>
<organism evidence="12 13">
    <name type="scientific">Tolypothrix tenuis PCC 7101</name>
    <dbReference type="NCBI Taxonomy" id="231146"/>
    <lineage>
        <taxon>Bacteria</taxon>
        <taxon>Bacillati</taxon>
        <taxon>Cyanobacteriota</taxon>
        <taxon>Cyanophyceae</taxon>
        <taxon>Nostocales</taxon>
        <taxon>Tolypothrichaceae</taxon>
        <taxon>Tolypothrix</taxon>
    </lineage>
</organism>
<comment type="induction">
    <text evidence="8">By stress conditions e.g. heat shock.</text>
</comment>